<keyword evidence="3 14" id="KW-0813">Transport</keyword>
<name>A0A835HET1_9MAGN</name>
<keyword evidence="9 14" id="KW-1133">Transmembrane helix</keyword>
<evidence type="ECO:0000256" key="8">
    <source>
        <dbReference type="ARBA" id="ARBA00022958"/>
    </source>
</evidence>
<keyword evidence="5 14" id="KW-0812">Transmembrane</keyword>
<comment type="similarity">
    <text evidence="2 14">Belongs to the potassium channel family. Plant (TC 1.A.1.4) subfamily.</text>
</comment>
<comment type="subcellular location">
    <subcellularLocation>
        <location evidence="1 14">Membrane</location>
        <topology evidence="1 14">Multi-pass membrane protein</topology>
    </subcellularLocation>
</comment>
<dbReference type="PRINTS" id="PR01463">
    <property type="entry name" value="EAGCHANLFMLY"/>
</dbReference>
<dbReference type="InterPro" id="IPR003938">
    <property type="entry name" value="K_chnl_volt-dep_EAG/ELK/ERG"/>
</dbReference>
<sequence length="825" mass="93136">MVSPLDHHYKIWVNFLVILVVYTAWASPFEFGFFDKPEGVLHISDNIVNGFFAIDIVLTFFVAYFDKNEYDYITEPKKIAWKYATTWLVFDVISTIPTELVQLTLSSTTLQTYGLFNMLRLWRLRRVSAMFARWEKDKKYNYFWVRCVKLIFVTLFAVHCAACFYYCIAVNYHVPSKTWIGASMGNFHDQSLWIRYVTAMYWSITTLSTVGYGDLHPENTREMIFVIFYMLFNLGLTAYLFGNMTNLVVHGTSRTRNFRDTIEAATEFAHRNKLPDRLREQMLAHLCLKHRTDSEGLQQQETLDSLPKAIQSSIAHFLFFPVVEKIYLFKGVSKDFLFQLVSEMKAEYFPPKEDVILQNEAPTDFYLLASGAVDVLTDKEVVVREERAADICGEIGVLCYKPQPYTIRTKRLSLLLRLNRTSFLNIVQTHVGDGTIIKNNLLQHLKGSTDLKLEEFLMETEKMLVCDKMDLSPSLCFAASKGDDRLLHKLLNQDLYPNEVDENGQTALHIAASKGSEKCVSLLLDYGAHPNSRDLEGKVPLWEAIVGRHKSVIKLLINNGANLSSGDLGQFACTAAEQNSLELLMDIVHYGGDVKLPKSDGYTALHAAVTEGNVEIVKILLDHGAEMDKPSYDGWTPRSLAEQQAHEEIIALFEAKEEIIKHQSSGGVVHVPMTRVMVKYKSEPSMHPPFPEGTPTTGMWGDNRRRRKTSNFHNSIFGMVSAAEAGDKKSLSSGPLNAGNRGNYSARVTIGCPEKGNVAGKLVFLPGSLQELLALGSKKFGIMVSKVLTKEGAEVDEIELIRDGDHLILVSDSWAYEPIQTICKI</sequence>
<dbReference type="SMART" id="SM00100">
    <property type="entry name" value="cNMP"/>
    <property type="match status" value="1"/>
</dbReference>
<evidence type="ECO:0000256" key="9">
    <source>
        <dbReference type="ARBA" id="ARBA00022989"/>
    </source>
</evidence>
<dbReference type="InterPro" id="IPR014710">
    <property type="entry name" value="RmlC-like_jellyroll"/>
</dbReference>
<dbReference type="Gene3D" id="1.10.287.70">
    <property type="match status" value="1"/>
</dbReference>
<dbReference type="Proteomes" id="UP000631114">
    <property type="component" value="Unassembled WGS sequence"/>
</dbReference>
<evidence type="ECO:0000256" key="15">
    <source>
        <dbReference type="SAM" id="MobiDB-lite"/>
    </source>
</evidence>
<dbReference type="Gene3D" id="2.60.120.10">
    <property type="entry name" value="Jelly Rolls"/>
    <property type="match status" value="1"/>
</dbReference>
<dbReference type="Pfam" id="PF00027">
    <property type="entry name" value="cNMP_binding"/>
    <property type="match status" value="1"/>
</dbReference>
<dbReference type="PROSITE" id="PS51490">
    <property type="entry name" value="KHA"/>
    <property type="match status" value="1"/>
</dbReference>
<evidence type="ECO:0000256" key="12">
    <source>
        <dbReference type="ARBA" id="ARBA00023303"/>
    </source>
</evidence>
<keyword evidence="11 14" id="KW-0472">Membrane</keyword>
<dbReference type="SUPFAM" id="SSF81324">
    <property type="entry name" value="Voltage-gated potassium channels"/>
    <property type="match status" value="1"/>
</dbReference>
<dbReference type="Pfam" id="PF00520">
    <property type="entry name" value="Ion_trans"/>
    <property type="match status" value="1"/>
</dbReference>
<dbReference type="PANTHER" id="PTHR45743">
    <property type="entry name" value="POTASSIUM CHANNEL AKT1"/>
    <property type="match status" value="1"/>
</dbReference>
<evidence type="ECO:0000256" key="13">
    <source>
        <dbReference type="PROSITE-ProRule" id="PRU00023"/>
    </source>
</evidence>
<feature type="transmembrane region" description="Helical" evidence="14">
    <location>
        <begin position="192"/>
        <end position="212"/>
    </location>
</feature>
<feature type="region of interest" description="Disordered" evidence="15">
    <location>
        <begin position="684"/>
        <end position="705"/>
    </location>
</feature>
<keyword evidence="7 14" id="KW-0851">Voltage-gated channel</keyword>
<dbReference type="PROSITE" id="PS50042">
    <property type="entry name" value="CNMP_BINDING_3"/>
    <property type="match status" value="1"/>
</dbReference>
<feature type="domain" description="Cyclic nucleotide-binding" evidence="16">
    <location>
        <begin position="328"/>
        <end position="427"/>
    </location>
</feature>
<dbReference type="InterPro" id="IPR000595">
    <property type="entry name" value="cNMP-bd_dom"/>
</dbReference>
<keyword evidence="8 14" id="KW-0630">Potassium</keyword>
<dbReference type="InterPro" id="IPR021789">
    <property type="entry name" value="KHA_dom"/>
</dbReference>
<feature type="repeat" description="ANK" evidence="13">
    <location>
        <begin position="503"/>
        <end position="535"/>
    </location>
</feature>
<evidence type="ECO:0000256" key="6">
    <source>
        <dbReference type="ARBA" id="ARBA00022826"/>
    </source>
</evidence>
<organism evidence="18 19">
    <name type="scientific">Coptis chinensis</name>
    <dbReference type="NCBI Taxonomy" id="261450"/>
    <lineage>
        <taxon>Eukaryota</taxon>
        <taxon>Viridiplantae</taxon>
        <taxon>Streptophyta</taxon>
        <taxon>Embryophyta</taxon>
        <taxon>Tracheophyta</taxon>
        <taxon>Spermatophyta</taxon>
        <taxon>Magnoliopsida</taxon>
        <taxon>Ranunculales</taxon>
        <taxon>Ranunculaceae</taxon>
        <taxon>Coptidoideae</taxon>
        <taxon>Coptis</taxon>
    </lineage>
</organism>
<dbReference type="GO" id="GO:0034702">
    <property type="term" value="C:monoatomic ion channel complex"/>
    <property type="evidence" value="ECO:0007669"/>
    <property type="project" value="UniProtKB-KW"/>
</dbReference>
<dbReference type="InterPro" id="IPR018490">
    <property type="entry name" value="cNMP-bd_dom_sf"/>
</dbReference>
<feature type="repeat" description="ANK" evidence="13">
    <location>
        <begin position="600"/>
        <end position="632"/>
    </location>
</feature>
<comment type="subunit">
    <text evidence="14">The potassium channel is composed of a homo- or heterotetrameric complex of pore-forming subunits.</text>
</comment>
<dbReference type="EMBL" id="JADFTS010000007">
    <property type="protein sequence ID" value="KAF9597831.1"/>
    <property type="molecule type" value="Genomic_DNA"/>
</dbReference>
<feature type="domain" description="KHA" evidence="17">
    <location>
        <begin position="747"/>
        <end position="825"/>
    </location>
</feature>
<dbReference type="SUPFAM" id="SSF48403">
    <property type="entry name" value="Ankyrin repeat"/>
    <property type="match status" value="1"/>
</dbReference>
<comment type="function">
    <text evidence="14">Potassium channel.</text>
</comment>
<accession>A0A835HET1</accession>
<comment type="domain">
    <text evidence="14">The KHA domain (rich in hydrophobic and acidic residues) present in the C-terminal part is likely to be important for tetramerization.</text>
</comment>
<keyword evidence="10 14" id="KW-0406">Ion transport</keyword>
<keyword evidence="6 14" id="KW-0631">Potassium channel</keyword>
<dbReference type="OrthoDB" id="426293at2759"/>
<evidence type="ECO:0000256" key="14">
    <source>
        <dbReference type="RuleBase" id="RU369015"/>
    </source>
</evidence>
<evidence type="ECO:0000256" key="5">
    <source>
        <dbReference type="ARBA" id="ARBA00022692"/>
    </source>
</evidence>
<comment type="domain">
    <text evidence="14">The segment S4 is probably the voltage-sensor and is characterized by a series of positively charged amino acids. The pore-forming region H5 is enclosed by the transmembrane segments S5 and S6 in the Shaker-type (1P/6TM) and contains the GYGD signature motif which seems to be involved in potassium selectivity.</text>
</comment>
<keyword evidence="13" id="KW-0040">ANK repeat</keyword>
<evidence type="ECO:0000259" key="17">
    <source>
        <dbReference type="PROSITE" id="PS51490"/>
    </source>
</evidence>
<keyword evidence="12 14" id="KW-0407">Ion channel</keyword>
<dbReference type="SMART" id="SM00248">
    <property type="entry name" value="ANK"/>
    <property type="match status" value="4"/>
</dbReference>
<dbReference type="Pfam" id="PF11834">
    <property type="entry name" value="KHA"/>
    <property type="match status" value="1"/>
</dbReference>
<evidence type="ECO:0000256" key="7">
    <source>
        <dbReference type="ARBA" id="ARBA00022882"/>
    </source>
</evidence>
<dbReference type="PROSITE" id="PS50297">
    <property type="entry name" value="ANK_REP_REGION"/>
    <property type="match status" value="3"/>
</dbReference>
<comment type="caution">
    <text evidence="14">Lacks conserved residue(s) required for the propagation of feature annotation.</text>
</comment>
<dbReference type="InterPro" id="IPR002110">
    <property type="entry name" value="Ankyrin_rpt"/>
</dbReference>
<dbReference type="InterPro" id="IPR036770">
    <property type="entry name" value="Ankyrin_rpt-contain_sf"/>
</dbReference>
<evidence type="ECO:0000256" key="2">
    <source>
        <dbReference type="ARBA" id="ARBA00007929"/>
    </source>
</evidence>
<dbReference type="AlphaFoldDB" id="A0A835HET1"/>
<evidence type="ECO:0000313" key="18">
    <source>
        <dbReference type="EMBL" id="KAF9597831.1"/>
    </source>
</evidence>
<dbReference type="Pfam" id="PF12796">
    <property type="entry name" value="Ank_2"/>
    <property type="match status" value="2"/>
</dbReference>
<comment type="caution">
    <text evidence="18">The sequence shown here is derived from an EMBL/GenBank/DDBJ whole genome shotgun (WGS) entry which is preliminary data.</text>
</comment>
<dbReference type="PRINTS" id="PR01415">
    <property type="entry name" value="ANKYRIN"/>
</dbReference>
<feature type="transmembrane region" description="Helical" evidence="14">
    <location>
        <begin position="46"/>
        <end position="65"/>
    </location>
</feature>
<feature type="transmembrane region" description="Helical" evidence="14">
    <location>
        <begin position="143"/>
        <end position="172"/>
    </location>
</feature>
<dbReference type="FunFam" id="1.10.287.70:FF:000123">
    <property type="entry name" value="Potassium channel KAT3"/>
    <property type="match status" value="1"/>
</dbReference>
<feature type="repeat" description="ANK" evidence="13">
    <location>
        <begin position="536"/>
        <end position="568"/>
    </location>
</feature>
<evidence type="ECO:0000256" key="3">
    <source>
        <dbReference type="ARBA" id="ARBA00022448"/>
    </source>
</evidence>
<feature type="transmembrane region" description="Helical" evidence="14">
    <location>
        <begin position="12"/>
        <end position="34"/>
    </location>
</feature>
<proteinExistence type="inferred from homology"/>
<feature type="transmembrane region" description="Helical" evidence="14">
    <location>
        <begin position="224"/>
        <end position="242"/>
    </location>
</feature>
<dbReference type="PANTHER" id="PTHR45743:SF2">
    <property type="entry name" value="POTASSIUM CHANNEL AKT1"/>
    <property type="match status" value="1"/>
</dbReference>
<dbReference type="Gene3D" id="1.25.40.20">
    <property type="entry name" value="Ankyrin repeat-containing domain"/>
    <property type="match status" value="1"/>
</dbReference>
<keyword evidence="4 14" id="KW-0633">Potassium transport</keyword>
<dbReference type="InterPro" id="IPR045319">
    <property type="entry name" value="KAT/AKT"/>
</dbReference>
<protein>
    <recommendedName>
        <fullName evidence="14">Potassium channel</fullName>
    </recommendedName>
</protein>
<reference evidence="18 19" key="1">
    <citation type="submission" date="2020-10" db="EMBL/GenBank/DDBJ databases">
        <title>The Coptis chinensis genome and diversification of protoberbering-type alkaloids.</title>
        <authorList>
            <person name="Wang B."/>
            <person name="Shu S."/>
            <person name="Song C."/>
            <person name="Liu Y."/>
        </authorList>
    </citation>
    <scope>NUCLEOTIDE SEQUENCE [LARGE SCALE GENOMIC DNA]</scope>
    <source>
        <strain evidence="18">HL-2020</strain>
        <tissue evidence="18">Leaf</tissue>
    </source>
</reference>
<dbReference type="SUPFAM" id="SSF51206">
    <property type="entry name" value="cAMP-binding domain-like"/>
    <property type="match status" value="1"/>
</dbReference>
<dbReference type="FunFam" id="2.60.120.10:FF:000074">
    <property type="entry name" value="Potassium channel KAT2"/>
    <property type="match status" value="1"/>
</dbReference>
<keyword evidence="19" id="KW-1185">Reference proteome</keyword>
<evidence type="ECO:0000256" key="10">
    <source>
        <dbReference type="ARBA" id="ARBA00023065"/>
    </source>
</evidence>
<evidence type="ECO:0000256" key="4">
    <source>
        <dbReference type="ARBA" id="ARBA00022538"/>
    </source>
</evidence>
<evidence type="ECO:0000256" key="11">
    <source>
        <dbReference type="ARBA" id="ARBA00023136"/>
    </source>
</evidence>
<evidence type="ECO:0000256" key="1">
    <source>
        <dbReference type="ARBA" id="ARBA00004141"/>
    </source>
</evidence>
<evidence type="ECO:0000259" key="16">
    <source>
        <dbReference type="PROSITE" id="PS50042"/>
    </source>
</evidence>
<dbReference type="CDD" id="cd00038">
    <property type="entry name" value="CAP_ED"/>
    <property type="match status" value="1"/>
</dbReference>
<dbReference type="PROSITE" id="PS50088">
    <property type="entry name" value="ANK_REPEAT"/>
    <property type="match status" value="3"/>
</dbReference>
<evidence type="ECO:0000313" key="19">
    <source>
        <dbReference type="Proteomes" id="UP000631114"/>
    </source>
</evidence>
<dbReference type="InterPro" id="IPR005821">
    <property type="entry name" value="Ion_trans_dom"/>
</dbReference>
<gene>
    <name evidence="18" type="ORF">IFM89_021916</name>
</gene>
<dbReference type="GO" id="GO:0005249">
    <property type="term" value="F:voltage-gated potassium channel activity"/>
    <property type="evidence" value="ECO:0007669"/>
    <property type="project" value="UniProtKB-UniRule"/>
</dbReference>